<dbReference type="OrthoDB" id="392079at2"/>
<dbReference type="InterPro" id="IPR004839">
    <property type="entry name" value="Aminotransferase_I/II_large"/>
</dbReference>
<organism evidence="7 8">
    <name type="scientific">Pseudobdellovibrio exovorus JSS</name>
    <dbReference type="NCBI Taxonomy" id="1184267"/>
    <lineage>
        <taxon>Bacteria</taxon>
        <taxon>Pseudomonadati</taxon>
        <taxon>Bdellovibrionota</taxon>
        <taxon>Bdellovibrionia</taxon>
        <taxon>Bdellovibrionales</taxon>
        <taxon>Pseudobdellovibrionaceae</taxon>
        <taxon>Pseudobdellovibrio</taxon>
    </lineage>
</organism>
<evidence type="ECO:0000313" key="7">
    <source>
        <dbReference type="EMBL" id="AGH96290.1"/>
    </source>
</evidence>
<keyword evidence="8" id="KW-1185">Reference proteome</keyword>
<dbReference type="AlphaFoldDB" id="M4VCS4"/>
<keyword evidence="4 7" id="KW-0808">Transferase</keyword>
<dbReference type="STRING" id="1184267.A11Q_2074"/>
<dbReference type="HOGENOM" id="CLU_017584_4_3_7"/>
<protein>
    <submittedName>
        <fullName evidence="7">Aspartate aminotransferase</fullName>
    </submittedName>
</protein>
<evidence type="ECO:0000256" key="4">
    <source>
        <dbReference type="ARBA" id="ARBA00022679"/>
    </source>
</evidence>
<dbReference type="Gene3D" id="3.40.640.10">
    <property type="entry name" value="Type I PLP-dependent aspartate aminotransferase-like (Major domain)"/>
    <property type="match status" value="1"/>
</dbReference>
<dbReference type="FunFam" id="3.40.640.10:FF:000033">
    <property type="entry name" value="Aspartate aminotransferase"/>
    <property type="match status" value="1"/>
</dbReference>
<dbReference type="GO" id="GO:0006520">
    <property type="term" value="P:amino acid metabolic process"/>
    <property type="evidence" value="ECO:0007669"/>
    <property type="project" value="InterPro"/>
</dbReference>
<evidence type="ECO:0000256" key="2">
    <source>
        <dbReference type="ARBA" id="ARBA00007441"/>
    </source>
</evidence>
<dbReference type="GO" id="GO:0030170">
    <property type="term" value="F:pyridoxal phosphate binding"/>
    <property type="evidence" value="ECO:0007669"/>
    <property type="project" value="InterPro"/>
</dbReference>
<dbReference type="GO" id="GO:0008483">
    <property type="term" value="F:transaminase activity"/>
    <property type="evidence" value="ECO:0007669"/>
    <property type="project" value="UniProtKB-KW"/>
</dbReference>
<dbReference type="InterPro" id="IPR015422">
    <property type="entry name" value="PyrdxlP-dep_Trfase_small"/>
</dbReference>
<evidence type="ECO:0000313" key="8">
    <source>
        <dbReference type="Proteomes" id="UP000012040"/>
    </source>
</evidence>
<dbReference type="InterPro" id="IPR015424">
    <property type="entry name" value="PyrdxlP-dep_Trfase"/>
</dbReference>
<dbReference type="Gene3D" id="3.90.1150.10">
    <property type="entry name" value="Aspartate Aminotransferase, domain 1"/>
    <property type="match status" value="1"/>
</dbReference>
<dbReference type="Pfam" id="PF00155">
    <property type="entry name" value="Aminotran_1_2"/>
    <property type="match status" value="1"/>
</dbReference>
<dbReference type="KEGG" id="bex:A11Q_2074"/>
<reference evidence="7 8" key="1">
    <citation type="journal article" date="2013" name="ISME J.">
        <title>By their genes ye shall know them: genomic signatures of predatory bacteria.</title>
        <authorList>
            <person name="Pasternak Z."/>
            <person name="Pietrokovski S."/>
            <person name="Rotem O."/>
            <person name="Gophna U."/>
            <person name="Lurie-Weinberger M.N."/>
            <person name="Jurkevitch E."/>
        </authorList>
    </citation>
    <scope>NUCLEOTIDE SEQUENCE [LARGE SCALE GENOMIC DNA]</scope>
    <source>
        <strain evidence="7 8">JSS</strain>
    </source>
</reference>
<dbReference type="PANTHER" id="PTHR46383:SF1">
    <property type="entry name" value="ASPARTATE AMINOTRANSFERASE"/>
    <property type="match status" value="1"/>
</dbReference>
<dbReference type="PATRIC" id="fig|1184267.3.peg.2099"/>
<accession>M4VCS4</accession>
<dbReference type="SUPFAM" id="SSF53383">
    <property type="entry name" value="PLP-dependent transferases"/>
    <property type="match status" value="1"/>
</dbReference>
<sequence>MLSQKAQSLKTSPTLFLVAKARELQSQGHDVISLTVGEPDWATYPAASEAGIEAIRKGMTKYTPANGTVELRKAIVERIKSDLGQSYAINEVAVTSGAKFAIFAALQVLCDPQDEVIIHSPYWVSYPTMVELSGGKPVLVTCTEETNFKITADLLRKHITPKTKAFLFCSPSNPTGFVYSREELAALAEVLKENPRVAVITDDMYNRLMFDGSHCAPHILQVAPELRERTIIINGGSKAYSMTGWRIGWALGPQKVIQALGDYASQSTGAPSSISQHAAVQAITNCEANIRETNQVLKDRLVAAMHEFKTLPQFKVFEPQGAFYLWVDVRAALGRSFNGQAVQSSKDFCQILLEKFFVATVPGEEFGNPGFMRLSFAIDSKRMAEAIRRMRDLVNQMA</sequence>
<evidence type="ECO:0000256" key="3">
    <source>
        <dbReference type="ARBA" id="ARBA00022576"/>
    </source>
</evidence>
<dbReference type="InterPro" id="IPR015421">
    <property type="entry name" value="PyrdxlP-dep_Trfase_major"/>
</dbReference>
<comment type="similarity">
    <text evidence="2">Belongs to the class-I pyridoxal-phosphate-dependent aminotransferase family.</text>
</comment>
<dbReference type="InterPro" id="IPR050596">
    <property type="entry name" value="AspAT/PAT-like"/>
</dbReference>
<feature type="domain" description="Aminotransferase class I/classII large" evidence="6">
    <location>
        <begin position="30"/>
        <end position="389"/>
    </location>
</feature>
<name>M4VCS4_9BACT</name>
<evidence type="ECO:0000259" key="6">
    <source>
        <dbReference type="Pfam" id="PF00155"/>
    </source>
</evidence>
<evidence type="ECO:0000256" key="5">
    <source>
        <dbReference type="ARBA" id="ARBA00022898"/>
    </source>
</evidence>
<dbReference type="CDD" id="cd00609">
    <property type="entry name" value="AAT_like"/>
    <property type="match status" value="1"/>
</dbReference>
<evidence type="ECO:0000256" key="1">
    <source>
        <dbReference type="ARBA" id="ARBA00001933"/>
    </source>
</evidence>
<dbReference type="Proteomes" id="UP000012040">
    <property type="component" value="Chromosome"/>
</dbReference>
<keyword evidence="3 7" id="KW-0032">Aminotransferase</keyword>
<dbReference type="RefSeq" id="WP_015470780.1">
    <property type="nucleotide sequence ID" value="NC_020813.1"/>
</dbReference>
<dbReference type="EMBL" id="CP003537">
    <property type="protein sequence ID" value="AGH96290.1"/>
    <property type="molecule type" value="Genomic_DNA"/>
</dbReference>
<dbReference type="eggNOG" id="COG0436">
    <property type="taxonomic scope" value="Bacteria"/>
</dbReference>
<proteinExistence type="inferred from homology"/>
<comment type="cofactor">
    <cofactor evidence="1">
        <name>pyridoxal 5'-phosphate</name>
        <dbReference type="ChEBI" id="CHEBI:597326"/>
    </cofactor>
</comment>
<gene>
    <name evidence="7" type="ORF">A11Q_2074</name>
</gene>
<dbReference type="PANTHER" id="PTHR46383">
    <property type="entry name" value="ASPARTATE AMINOTRANSFERASE"/>
    <property type="match status" value="1"/>
</dbReference>
<keyword evidence="5" id="KW-0663">Pyridoxal phosphate</keyword>